<evidence type="ECO:0000256" key="7">
    <source>
        <dbReference type="PIRSR" id="PIRSR602403-1"/>
    </source>
</evidence>
<dbReference type="VEuPathDB" id="FungiDB:ASPSYDRAFT_412504"/>
<accession>A0A1L9T7T4</accession>
<dbReference type="GO" id="GO:0004497">
    <property type="term" value="F:monooxygenase activity"/>
    <property type="evidence" value="ECO:0007669"/>
    <property type="project" value="InterPro"/>
</dbReference>
<dbReference type="InterPro" id="IPR001128">
    <property type="entry name" value="Cyt_P450"/>
</dbReference>
<evidence type="ECO:0000256" key="5">
    <source>
        <dbReference type="ARBA" id="ARBA00023002"/>
    </source>
</evidence>
<dbReference type="Pfam" id="PF00067">
    <property type="entry name" value="p450"/>
    <property type="match status" value="1"/>
</dbReference>
<evidence type="ECO:0000313" key="8">
    <source>
        <dbReference type="EMBL" id="OJJ55502.1"/>
    </source>
</evidence>
<dbReference type="GO" id="GO:0016705">
    <property type="term" value="F:oxidoreductase activity, acting on paired donors, with incorporation or reduction of molecular oxygen"/>
    <property type="evidence" value="ECO:0007669"/>
    <property type="project" value="InterPro"/>
</dbReference>
<dbReference type="EMBL" id="KV878592">
    <property type="protein sequence ID" value="OJJ55502.1"/>
    <property type="molecule type" value="Genomic_DNA"/>
</dbReference>
<keyword evidence="4 7" id="KW-0479">Metal-binding</keyword>
<evidence type="ECO:0000256" key="2">
    <source>
        <dbReference type="ARBA" id="ARBA00010617"/>
    </source>
</evidence>
<dbReference type="Gene3D" id="1.10.630.10">
    <property type="entry name" value="Cytochrome P450"/>
    <property type="match status" value="1"/>
</dbReference>
<dbReference type="GO" id="GO:0044550">
    <property type="term" value="P:secondary metabolite biosynthetic process"/>
    <property type="evidence" value="ECO:0007669"/>
    <property type="project" value="UniProtKB-ARBA"/>
</dbReference>
<evidence type="ECO:0000256" key="4">
    <source>
        <dbReference type="ARBA" id="ARBA00022723"/>
    </source>
</evidence>
<reference evidence="9" key="1">
    <citation type="journal article" date="2017" name="Genome Biol.">
        <title>Comparative genomics reveals high biological diversity and specific adaptations in the industrially and medically important fungal genus Aspergillus.</title>
        <authorList>
            <person name="de Vries R.P."/>
            <person name="Riley R."/>
            <person name="Wiebenga A."/>
            <person name="Aguilar-Osorio G."/>
            <person name="Amillis S."/>
            <person name="Uchima C.A."/>
            <person name="Anderluh G."/>
            <person name="Asadollahi M."/>
            <person name="Askin M."/>
            <person name="Barry K."/>
            <person name="Battaglia E."/>
            <person name="Bayram O."/>
            <person name="Benocci T."/>
            <person name="Braus-Stromeyer S.A."/>
            <person name="Caldana C."/>
            <person name="Canovas D."/>
            <person name="Cerqueira G.C."/>
            <person name="Chen F."/>
            <person name="Chen W."/>
            <person name="Choi C."/>
            <person name="Clum A."/>
            <person name="Dos Santos R.A."/>
            <person name="Damasio A.R."/>
            <person name="Diallinas G."/>
            <person name="Emri T."/>
            <person name="Fekete E."/>
            <person name="Flipphi M."/>
            <person name="Freyberg S."/>
            <person name="Gallo A."/>
            <person name="Gournas C."/>
            <person name="Habgood R."/>
            <person name="Hainaut M."/>
            <person name="Harispe M.L."/>
            <person name="Henrissat B."/>
            <person name="Hilden K.S."/>
            <person name="Hope R."/>
            <person name="Hossain A."/>
            <person name="Karabika E."/>
            <person name="Karaffa L."/>
            <person name="Karanyi Z."/>
            <person name="Krasevec N."/>
            <person name="Kuo A."/>
            <person name="Kusch H."/>
            <person name="LaButti K."/>
            <person name="Lagendijk E.L."/>
            <person name="Lapidus A."/>
            <person name="Levasseur A."/>
            <person name="Lindquist E."/>
            <person name="Lipzen A."/>
            <person name="Logrieco A.F."/>
            <person name="MacCabe A."/>
            <person name="Maekelae M.R."/>
            <person name="Malavazi I."/>
            <person name="Melin P."/>
            <person name="Meyer V."/>
            <person name="Mielnichuk N."/>
            <person name="Miskei M."/>
            <person name="Molnar A.P."/>
            <person name="Mule G."/>
            <person name="Ngan C.Y."/>
            <person name="Orejas M."/>
            <person name="Orosz E."/>
            <person name="Ouedraogo J.P."/>
            <person name="Overkamp K.M."/>
            <person name="Park H.-S."/>
            <person name="Perrone G."/>
            <person name="Piumi F."/>
            <person name="Punt P.J."/>
            <person name="Ram A.F."/>
            <person name="Ramon A."/>
            <person name="Rauscher S."/>
            <person name="Record E."/>
            <person name="Riano-Pachon D.M."/>
            <person name="Robert V."/>
            <person name="Roehrig J."/>
            <person name="Ruller R."/>
            <person name="Salamov A."/>
            <person name="Salih N.S."/>
            <person name="Samson R.A."/>
            <person name="Sandor E."/>
            <person name="Sanguinetti M."/>
            <person name="Schuetze T."/>
            <person name="Sepcic K."/>
            <person name="Shelest E."/>
            <person name="Sherlock G."/>
            <person name="Sophianopoulou V."/>
            <person name="Squina F.M."/>
            <person name="Sun H."/>
            <person name="Susca A."/>
            <person name="Todd R.B."/>
            <person name="Tsang A."/>
            <person name="Unkles S.E."/>
            <person name="van de Wiele N."/>
            <person name="van Rossen-Uffink D."/>
            <person name="Oliveira J.V."/>
            <person name="Vesth T.C."/>
            <person name="Visser J."/>
            <person name="Yu J.-H."/>
            <person name="Zhou M."/>
            <person name="Andersen M.R."/>
            <person name="Archer D.B."/>
            <person name="Baker S.E."/>
            <person name="Benoit I."/>
            <person name="Brakhage A.A."/>
            <person name="Braus G.H."/>
            <person name="Fischer R."/>
            <person name="Frisvad J.C."/>
            <person name="Goldman G.H."/>
            <person name="Houbraken J."/>
            <person name="Oakley B."/>
            <person name="Pocsi I."/>
            <person name="Scazzocchio C."/>
            <person name="Seiboth B."/>
            <person name="vanKuyk P.A."/>
            <person name="Wortman J."/>
            <person name="Dyer P.S."/>
            <person name="Grigoriev I.V."/>
        </authorList>
    </citation>
    <scope>NUCLEOTIDE SEQUENCE [LARGE SCALE GENOMIC DNA]</scope>
    <source>
        <strain evidence="9">CBS 593.65</strain>
    </source>
</reference>
<keyword evidence="5" id="KW-0560">Oxidoreductase</keyword>
<gene>
    <name evidence="8" type="ORF">ASPSYDRAFT_412504</name>
</gene>
<dbReference type="GO" id="GO:0020037">
    <property type="term" value="F:heme binding"/>
    <property type="evidence" value="ECO:0007669"/>
    <property type="project" value="InterPro"/>
</dbReference>
<dbReference type="OrthoDB" id="3934656at2759"/>
<organism evidence="8 9">
    <name type="scientific">Aspergillus sydowii CBS 593.65</name>
    <dbReference type="NCBI Taxonomy" id="1036612"/>
    <lineage>
        <taxon>Eukaryota</taxon>
        <taxon>Fungi</taxon>
        <taxon>Dikarya</taxon>
        <taxon>Ascomycota</taxon>
        <taxon>Pezizomycotina</taxon>
        <taxon>Eurotiomycetes</taxon>
        <taxon>Eurotiomycetidae</taxon>
        <taxon>Eurotiales</taxon>
        <taxon>Aspergillaceae</taxon>
        <taxon>Aspergillus</taxon>
        <taxon>Aspergillus subgen. Nidulantes</taxon>
    </lineage>
</organism>
<evidence type="ECO:0000256" key="3">
    <source>
        <dbReference type="ARBA" id="ARBA00022617"/>
    </source>
</evidence>
<sequence>MNSGLTMAAIFSLDLPTVALCTAVCLLSCLLWRRYQSPLSDIPGPYLASCTRLWHIIRIFTGDINLRSISEHEQHGPFVRIAHDEVSVCHPDAIRSILLNPIPKAPWYKVLALPDRRFRTPMSETDPKRRVERAKNVASAYTLSNLIKSESYMDSMIQLMLSKFDQFAQRQEPVELDYWFNFLAFDIIGEVVFSESFGFLESGKDLGGSIGNSRALNAYIAAAGYFQWLHNITLGNSLLSKYNLMPNNHLFDTTMAALQRRQANPSPRNDMIEHWKKTLEQHPGRMTIIDLQATATGTVGAGADTISGALQSFVYHMLRKPDHLETLRAEIASERAQGRCNDPVVTYAHAQNMEYLQACIKESLRIFGPVPFGLARLAPKGGLKIGDRYFPEGTKLSVNPWVIHHSTEFFGPDAKEYNPDRWIGPQAKAIEKYFMPFGAGYNSCPGRNLATIELSKVIATLVRDYDIRQQDPTQSWSYMAYFTAVPYGWPCYVSKAEGGLR</sequence>
<dbReference type="GO" id="GO:0005506">
    <property type="term" value="F:iron ion binding"/>
    <property type="evidence" value="ECO:0007669"/>
    <property type="project" value="InterPro"/>
</dbReference>
<keyword evidence="6 7" id="KW-0408">Iron</keyword>
<comment type="similarity">
    <text evidence="2">Belongs to the cytochrome P450 family.</text>
</comment>
<keyword evidence="3 7" id="KW-0349">Heme</keyword>
<dbReference type="SUPFAM" id="SSF48264">
    <property type="entry name" value="Cytochrome P450"/>
    <property type="match status" value="1"/>
</dbReference>
<evidence type="ECO:0000256" key="6">
    <source>
        <dbReference type="ARBA" id="ARBA00023004"/>
    </source>
</evidence>
<protein>
    <recommendedName>
        <fullName evidence="10">Cytochrome P450</fullName>
    </recommendedName>
</protein>
<dbReference type="PRINTS" id="PR00465">
    <property type="entry name" value="EP450IV"/>
</dbReference>
<dbReference type="PANTHER" id="PTHR24305">
    <property type="entry name" value="CYTOCHROME P450"/>
    <property type="match status" value="1"/>
</dbReference>
<keyword evidence="9" id="KW-1185">Reference proteome</keyword>
<dbReference type="GeneID" id="63762310"/>
<dbReference type="CDD" id="cd11060">
    <property type="entry name" value="CYP57A1-like"/>
    <property type="match status" value="1"/>
</dbReference>
<evidence type="ECO:0000256" key="1">
    <source>
        <dbReference type="ARBA" id="ARBA00001971"/>
    </source>
</evidence>
<dbReference type="Proteomes" id="UP000184356">
    <property type="component" value="Unassembled WGS sequence"/>
</dbReference>
<dbReference type="InterPro" id="IPR036396">
    <property type="entry name" value="Cyt_P450_sf"/>
</dbReference>
<evidence type="ECO:0000313" key="9">
    <source>
        <dbReference type="Proteomes" id="UP000184356"/>
    </source>
</evidence>
<dbReference type="InterPro" id="IPR002403">
    <property type="entry name" value="Cyt_P450_E_grp-IV"/>
</dbReference>
<dbReference type="InterPro" id="IPR050121">
    <property type="entry name" value="Cytochrome_P450_monoxygenase"/>
</dbReference>
<dbReference type="PRINTS" id="PR00385">
    <property type="entry name" value="P450"/>
</dbReference>
<dbReference type="PANTHER" id="PTHR24305:SF232">
    <property type="entry name" value="P450, PUTATIVE (EUROFUNG)-RELATED"/>
    <property type="match status" value="1"/>
</dbReference>
<feature type="binding site" description="axial binding residue" evidence="7">
    <location>
        <position position="444"/>
    </location>
    <ligand>
        <name>heme</name>
        <dbReference type="ChEBI" id="CHEBI:30413"/>
    </ligand>
    <ligandPart>
        <name>Fe</name>
        <dbReference type="ChEBI" id="CHEBI:18248"/>
    </ligandPart>
</feature>
<proteinExistence type="inferred from homology"/>
<dbReference type="STRING" id="1036612.A0A1L9T7T4"/>
<dbReference type="AlphaFoldDB" id="A0A1L9T7T4"/>
<name>A0A1L9T7T4_9EURO</name>
<evidence type="ECO:0008006" key="10">
    <source>
        <dbReference type="Google" id="ProtNLM"/>
    </source>
</evidence>
<dbReference type="RefSeq" id="XP_040699308.1">
    <property type="nucleotide sequence ID" value="XM_040846237.1"/>
</dbReference>
<comment type="cofactor">
    <cofactor evidence="1 7">
        <name>heme</name>
        <dbReference type="ChEBI" id="CHEBI:30413"/>
    </cofactor>
</comment>